<dbReference type="Proteomes" id="UP000019586">
    <property type="component" value="Chromosome"/>
</dbReference>
<gene>
    <name evidence="2" type="ORF">KPNJ2_02512</name>
</gene>
<protein>
    <submittedName>
        <fullName evidence="2">Uncharacterized protein</fullName>
    </submittedName>
</protein>
<dbReference type="EMBL" id="CP006918">
    <property type="protein sequence ID" value="AHM79292.1"/>
    <property type="molecule type" value="Genomic_DNA"/>
</dbReference>
<keyword evidence="1" id="KW-0472">Membrane</keyword>
<evidence type="ECO:0000313" key="2">
    <source>
        <dbReference type="EMBL" id="AHM79292.1"/>
    </source>
</evidence>
<reference evidence="2 3" key="1">
    <citation type="journal article" date="2014" name="Proc. Natl. Acad. Sci. U.S.A.">
        <title>Molecular dissection of the evolution of carbapenem-resistant multilocus sequence type 258 Klebsiella pneumoniae.</title>
        <authorList>
            <person name="Deleo F.R."/>
            <person name="Chen L."/>
            <person name="Porcella S.F."/>
            <person name="Martens C.A."/>
            <person name="Kobayashi S.D."/>
            <person name="Porter A.R."/>
            <person name="Chavda K.D."/>
            <person name="Jacobs M.R."/>
            <person name="Mathema B."/>
            <person name="Olsen R.J."/>
            <person name="Bonomo R.A."/>
            <person name="Musser J.M."/>
            <person name="Kreiswirth B.N."/>
        </authorList>
    </citation>
    <scope>NUCLEOTIDE SEQUENCE [LARGE SCALE GENOMIC DNA]</scope>
    <source>
        <strain evidence="2">30684/NJST258_2</strain>
    </source>
</reference>
<dbReference type="AlphaFoldDB" id="W8UZE0"/>
<accession>W8UZE0</accession>
<feature type="transmembrane region" description="Helical" evidence="1">
    <location>
        <begin position="21"/>
        <end position="40"/>
    </location>
</feature>
<evidence type="ECO:0000256" key="1">
    <source>
        <dbReference type="SAM" id="Phobius"/>
    </source>
</evidence>
<dbReference type="KEGG" id="kps:KPNJ2_02512"/>
<sequence length="41" mass="4571">MPAQRGASDGRIKTVHLYASMIRLLFFYTVTLSFVLPLSAV</sequence>
<proteinExistence type="predicted"/>
<dbReference type="HOGENOM" id="CLU_3271518_0_0_6"/>
<name>W8UZE0_KLEPN</name>
<keyword evidence="1" id="KW-0812">Transmembrane</keyword>
<keyword evidence="1" id="KW-1133">Transmembrane helix</keyword>
<evidence type="ECO:0000313" key="3">
    <source>
        <dbReference type="Proteomes" id="UP000019586"/>
    </source>
</evidence>
<organism evidence="2 3">
    <name type="scientific">Klebsiella pneumoniae 30684/NJST258_2</name>
    <dbReference type="NCBI Taxonomy" id="1420013"/>
    <lineage>
        <taxon>Bacteria</taxon>
        <taxon>Pseudomonadati</taxon>
        <taxon>Pseudomonadota</taxon>
        <taxon>Gammaproteobacteria</taxon>
        <taxon>Enterobacterales</taxon>
        <taxon>Enterobacteriaceae</taxon>
        <taxon>Klebsiella/Raoultella group</taxon>
        <taxon>Klebsiella</taxon>
        <taxon>Klebsiella pneumoniae complex</taxon>
    </lineage>
</organism>